<evidence type="ECO:0000313" key="3">
    <source>
        <dbReference type="Proteomes" id="UP001295444"/>
    </source>
</evidence>
<dbReference type="Proteomes" id="UP001295444">
    <property type="component" value="Chromosome 09"/>
</dbReference>
<evidence type="ECO:0000313" key="2">
    <source>
        <dbReference type="EMBL" id="CAH2316752.1"/>
    </source>
</evidence>
<feature type="compositionally biased region" description="Basic residues" evidence="1">
    <location>
        <begin position="1"/>
        <end position="12"/>
    </location>
</feature>
<dbReference type="AlphaFoldDB" id="A0AAD1WM00"/>
<feature type="region of interest" description="Disordered" evidence="1">
    <location>
        <begin position="1"/>
        <end position="92"/>
    </location>
</feature>
<gene>
    <name evidence="2" type="ORF">PECUL_23A035859</name>
</gene>
<sequence>MVAMGKHSKKSRGLSEGHIRDIGQLLSESCLPKMVDPQQTSPPDSMSPSDEEDQELEEALTYKRRSKVLPPQQTEPQQMQPRQIEPPWPKWI</sequence>
<feature type="compositionally biased region" description="Low complexity" evidence="1">
    <location>
        <begin position="36"/>
        <end position="48"/>
    </location>
</feature>
<evidence type="ECO:0000256" key="1">
    <source>
        <dbReference type="SAM" id="MobiDB-lite"/>
    </source>
</evidence>
<keyword evidence="3" id="KW-1185">Reference proteome</keyword>
<feature type="compositionally biased region" description="Low complexity" evidence="1">
    <location>
        <begin position="70"/>
        <end position="83"/>
    </location>
</feature>
<dbReference type="EMBL" id="OW240920">
    <property type="protein sequence ID" value="CAH2316752.1"/>
    <property type="molecule type" value="Genomic_DNA"/>
</dbReference>
<feature type="compositionally biased region" description="Acidic residues" evidence="1">
    <location>
        <begin position="49"/>
        <end position="58"/>
    </location>
</feature>
<organism evidence="2 3">
    <name type="scientific">Pelobates cultripes</name>
    <name type="common">Western spadefoot toad</name>
    <dbReference type="NCBI Taxonomy" id="61616"/>
    <lineage>
        <taxon>Eukaryota</taxon>
        <taxon>Metazoa</taxon>
        <taxon>Chordata</taxon>
        <taxon>Craniata</taxon>
        <taxon>Vertebrata</taxon>
        <taxon>Euteleostomi</taxon>
        <taxon>Amphibia</taxon>
        <taxon>Batrachia</taxon>
        <taxon>Anura</taxon>
        <taxon>Pelobatoidea</taxon>
        <taxon>Pelobatidae</taxon>
        <taxon>Pelobates</taxon>
    </lineage>
</organism>
<reference evidence="2" key="1">
    <citation type="submission" date="2022-03" db="EMBL/GenBank/DDBJ databases">
        <authorList>
            <person name="Alioto T."/>
            <person name="Alioto T."/>
            <person name="Gomez Garrido J."/>
        </authorList>
    </citation>
    <scope>NUCLEOTIDE SEQUENCE</scope>
</reference>
<protein>
    <submittedName>
        <fullName evidence="2">Uncharacterized protein</fullName>
    </submittedName>
</protein>
<proteinExistence type="predicted"/>
<accession>A0AAD1WM00</accession>
<name>A0AAD1WM00_PELCU</name>